<proteinExistence type="predicted"/>
<dbReference type="EMBL" id="MU273523">
    <property type="protein sequence ID" value="KAI0033283.1"/>
    <property type="molecule type" value="Genomic_DNA"/>
</dbReference>
<protein>
    <submittedName>
        <fullName evidence="1">Uncharacterized protein</fullName>
    </submittedName>
</protein>
<reference evidence="1" key="1">
    <citation type="submission" date="2021-02" db="EMBL/GenBank/DDBJ databases">
        <authorList>
            <consortium name="DOE Joint Genome Institute"/>
            <person name="Ahrendt S."/>
            <person name="Looney B.P."/>
            <person name="Miyauchi S."/>
            <person name="Morin E."/>
            <person name="Drula E."/>
            <person name="Courty P.E."/>
            <person name="Chicoki N."/>
            <person name="Fauchery L."/>
            <person name="Kohler A."/>
            <person name="Kuo A."/>
            <person name="Labutti K."/>
            <person name="Pangilinan J."/>
            <person name="Lipzen A."/>
            <person name="Riley R."/>
            <person name="Andreopoulos W."/>
            <person name="He G."/>
            <person name="Johnson J."/>
            <person name="Barry K.W."/>
            <person name="Grigoriev I.V."/>
            <person name="Nagy L."/>
            <person name="Hibbett D."/>
            <person name="Henrissat B."/>
            <person name="Matheny P.B."/>
            <person name="Labbe J."/>
            <person name="Martin F."/>
        </authorList>
    </citation>
    <scope>NUCLEOTIDE SEQUENCE</scope>
    <source>
        <strain evidence="1">EC-137</strain>
    </source>
</reference>
<evidence type="ECO:0000313" key="2">
    <source>
        <dbReference type="Proteomes" id="UP000814128"/>
    </source>
</evidence>
<keyword evidence="2" id="KW-1185">Reference proteome</keyword>
<gene>
    <name evidence="1" type="ORF">K488DRAFT_69977</name>
</gene>
<accession>A0ACB8QN47</accession>
<comment type="caution">
    <text evidence="1">The sequence shown here is derived from an EMBL/GenBank/DDBJ whole genome shotgun (WGS) entry which is preliminary data.</text>
</comment>
<organism evidence="1 2">
    <name type="scientific">Vararia minispora EC-137</name>
    <dbReference type="NCBI Taxonomy" id="1314806"/>
    <lineage>
        <taxon>Eukaryota</taxon>
        <taxon>Fungi</taxon>
        <taxon>Dikarya</taxon>
        <taxon>Basidiomycota</taxon>
        <taxon>Agaricomycotina</taxon>
        <taxon>Agaricomycetes</taxon>
        <taxon>Russulales</taxon>
        <taxon>Lachnocladiaceae</taxon>
        <taxon>Vararia</taxon>
    </lineage>
</organism>
<reference evidence="1" key="2">
    <citation type="journal article" date="2022" name="New Phytol.">
        <title>Evolutionary transition to the ectomycorrhizal habit in the genomes of a hyperdiverse lineage of mushroom-forming fungi.</title>
        <authorList>
            <person name="Looney B."/>
            <person name="Miyauchi S."/>
            <person name="Morin E."/>
            <person name="Drula E."/>
            <person name="Courty P.E."/>
            <person name="Kohler A."/>
            <person name="Kuo A."/>
            <person name="LaButti K."/>
            <person name="Pangilinan J."/>
            <person name="Lipzen A."/>
            <person name="Riley R."/>
            <person name="Andreopoulos W."/>
            <person name="He G."/>
            <person name="Johnson J."/>
            <person name="Nolan M."/>
            <person name="Tritt A."/>
            <person name="Barry K.W."/>
            <person name="Grigoriev I.V."/>
            <person name="Nagy L.G."/>
            <person name="Hibbett D."/>
            <person name="Henrissat B."/>
            <person name="Matheny P.B."/>
            <person name="Labbe J."/>
            <person name="Martin F.M."/>
        </authorList>
    </citation>
    <scope>NUCLEOTIDE SEQUENCE</scope>
    <source>
        <strain evidence="1">EC-137</strain>
    </source>
</reference>
<evidence type="ECO:0000313" key="1">
    <source>
        <dbReference type="EMBL" id="KAI0033283.1"/>
    </source>
</evidence>
<name>A0ACB8QN47_9AGAM</name>
<sequence length="159" mass="16595">MSSGADTSADVSAEGAIDEVCDSARYIVTSELRTPLPSREGEPAVVAHNPRTEASPDQSTTIDTGAGSTRTAAVSFTGPDSDTDSEGEGQLTREDYKLSSSPPSSDASQAWASGSFQPRVFSPSQGPSGIDREPGSSLLLDAHWLHPRDQPRLASIGYA</sequence>
<dbReference type="Proteomes" id="UP000814128">
    <property type="component" value="Unassembled WGS sequence"/>
</dbReference>